<dbReference type="Gene3D" id="3.40.50.720">
    <property type="entry name" value="NAD(P)-binding Rossmann-like Domain"/>
    <property type="match status" value="1"/>
</dbReference>
<protein>
    <submittedName>
        <fullName evidence="4">NAD-dependent epimerase/dehydratase family protein</fullName>
    </submittedName>
</protein>
<reference evidence="4 5" key="1">
    <citation type="submission" date="2019-10" db="EMBL/GenBank/DDBJ databases">
        <title>Evaluation of single-gene subtyping targets for Pseudomonas.</title>
        <authorList>
            <person name="Reichler S.J."/>
            <person name="Orsi R.H."/>
            <person name="Wiedmann M."/>
            <person name="Martin N.H."/>
            <person name="Murphy S.I."/>
        </authorList>
    </citation>
    <scope>NUCLEOTIDE SEQUENCE [LARGE SCALE GENOMIC DNA]</scope>
    <source>
        <strain evidence="4 5">FSL R10-3257</strain>
    </source>
</reference>
<dbReference type="PANTHER" id="PTHR43000">
    <property type="entry name" value="DTDP-D-GLUCOSE 4,6-DEHYDRATASE-RELATED"/>
    <property type="match status" value="1"/>
</dbReference>
<accession>A0A7X2BI45</accession>
<feature type="domain" description="NAD-dependent epimerase/dehydratase" evidence="3">
    <location>
        <begin position="3"/>
        <end position="228"/>
    </location>
</feature>
<dbReference type="Proteomes" id="UP000441404">
    <property type="component" value="Unassembled WGS sequence"/>
</dbReference>
<comment type="caution">
    <text evidence="4">The sequence shown here is derived from an EMBL/GenBank/DDBJ whole genome shotgun (WGS) entry which is preliminary data.</text>
</comment>
<dbReference type="AlphaFoldDB" id="A0A7X2BI45"/>
<dbReference type="RefSeq" id="WP_153429600.1">
    <property type="nucleotide sequence ID" value="NZ_WIWJ01000014.1"/>
</dbReference>
<dbReference type="Pfam" id="PF01370">
    <property type="entry name" value="Epimerase"/>
    <property type="match status" value="1"/>
</dbReference>
<evidence type="ECO:0000313" key="4">
    <source>
        <dbReference type="EMBL" id="MQT47013.1"/>
    </source>
</evidence>
<evidence type="ECO:0000256" key="2">
    <source>
        <dbReference type="ARBA" id="ARBA00007637"/>
    </source>
</evidence>
<organism evidence="4 5">
    <name type="scientific">Pseudomonas helleri</name>
    <dbReference type="NCBI Taxonomy" id="1608996"/>
    <lineage>
        <taxon>Bacteria</taxon>
        <taxon>Pseudomonadati</taxon>
        <taxon>Pseudomonadota</taxon>
        <taxon>Gammaproteobacteria</taxon>
        <taxon>Pseudomonadales</taxon>
        <taxon>Pseudomonadaceae</taxon>
        <taxon>Pseudomonas</taxon>
    </lineage>
</organism>
<evidence type="ECO:0000256" key="1">
    <source>
        <dbReference type="ARBA" id="ARBA00005125"/>
    </source>
</evidence>
<proteinExistence type="inferred from homology"/>
<sequence length="319" mass="34347">MKILVTGATGFIGVSLCKALITLPDVSVVGSGRSSIELVATNFVFSKVTDTSTAGEWRNILEGVDVVIHLAARAHVLSEISSDPMVEFRKVNVEGILMLAEQAINAGVKRFIFLSSIGVNGSCTLEQAFDETSLPAPQAMYAVSKWEAEQGLESLCANKSMDLVIIRPPLVYGANAPGNFKRLLKLVSSGMPLPLAGLKNTRTMVALENLVDFIKTCVTHPLAANEIFLISDKQSVSTPQIIKALASGMHSRSPLFAVPDLFLLGGAKILGKYSVYQQLCGSLEIDSKKSRTLLSWVPPVDVKDALEKAGRDFKKNQMP</sequence>
<evidence type="ECO:0000259" key="3">
    <source>
        <dbReference type="Pfam" id="PF01370"/>
    </source>
</evidence>
<evidence type="ECO:0000313" key="5">
    <source>
        <dbReference type="Proteomes" id="UP000441404"/>
    </source>
</evidence>
<comment type="pathway">
    <text evidence="1">Bacterial outer membrane biogenesis; LPS O-antigen biosynthesis.</text>
</comment>
<dbReference type="EMBL" id="WIWJ01000014">
    <property type="protein sequence ID" value="MQT47013.1"/>
    <property type="molecule type" value="Genomic_DNA"/>
</dbReference>
<comment type="similarity">
    <text evidence="2">Belongs to the NAD(P)-dependent epimerase/dehydratase family.</text>
</comment>
<gene>
    <name evidence="4" type="ORF">GHO40_09790</name>
</gene>
<dbReference type="SUPFAM" id="SSF51735">
    <property type="entry name" value="NAD(P)-binding Rossmann-fold domains"/>
    <property type="match status" value="1"/>
</dbReference>
<dbReference type="InterPro" id="IPR001509">
    <property type="entry name" value="Epimerase_deHydtase"/>
</dbReference>
<name>A0A7X2BI45_9PSED</name>
<dbReference type="InterPro" id="IPR036291">
    <property type="entry name" value="NAD(P)-bd_dom_sf"/>
</dbReference>